<dbReference type="PANTHER" id="PTHR13483:SF11">
    <property type="entry name" value="ZINC FINGER HIT DOMAIN-CONTAINING PROTEIN 3"/>
    <property type="match status" value="1"/>
</dbReference>
<gene>
    <name evidence="7" type="ORF">VKT23_002427</name>
</gene>
<evidence type="ECO:0000313" key="8">
    <source>
        <dbReference type="Proteomes" id="UP001498398"/>
    </source>
</evidence>
<proteinExistence type="predicted"/>
<keyword evidence="1" id="KW-0479">Metal-binding</keyword>
<dbReference type="Pfam" id="PF04438">
    <property type="entry name" value="zf-HIT"/>
    <property type="match status" value="1"/>
</dbReference>
<evidence type="ECO:0000259" key="6">
    <source>
        <dbReference type="PROSITE" id="PS51083"/>
    </source>
</evidence>
<dbReference type="InterPro" id="IPR007529">
    <property type="entry name" value="Znf_HIT"/>
</dbReference>
<feature type="region of interest" description="Disordered" evidence="5">
    <location>
        <begin position="38"/>
        <end position="78"/>
    </location>
</feature>
<dbReference type="EMBL" id="JBANRG010000002">
    <property type="protein sequence ID" value="KAK7471013.1"/>
    <property type="molecule type" value="Genomic_DNA"/>
</dbReference>
<dbReference type="Proteomes" id="UP001498398">
    <property type="component" value="Unassembled WGS sequence"/>
</dbReference>
<keyword evidence="2 4" id="KW-0863">Zinc-finger</keyword>
<evidence type="ECO:0000256" key="1">
    <source>
        <dbReference type="ARBA" id="ARBA00022723"/>
    </source>
</evidence>
<evidence type="ECO:0000256" key="2">
    <source>
        <dbReference type="ARBA" id="ARBA00022771"/>
    </source>
</evidence>
<dbReference type="PROSITE" id="PS51083">
    <property type="entry name" value="ZF_HIT"/>
    <property type="match status" value="1"/>
</dbReference>
<dbReference type="SUPFAM" id="SSF144232">
    <property type="entry name" value="HIT/MYND zinc finger-like"/>
    <property type="match status" value="1"/>
</dbReference>
<protein>
    <recommendedName>
        <fullName evidence="6">HIT-type domain-containing protein</fullName>
    </recommendedName>
</protein>
<dbReference type="CDD" id="cd23024">
    <property type="entry name" value="zf-HIT_ZNHIT2-3"/>
    <property type="match status" value="1"/>
</dbReference>
<evidence type="ECO:0000256" key="3">
    <source>
        <dbReference type="ARBA" id="ARBA00022833"/>
    </source>
</evidence>
<dbReference type="Gene3D" id="3.30.60.190">
    <property type="match status" value="1"/>
</dbReference>
<keyword evidence="3" id="KW-0862">Zinc</keyword>
<evidence type="ECO:0000313" key="7">
    <source>
        <dbReference type="EMBL" id="KAK7471013.1"/>
    </source>
</evidence>
<accession>A0ABR1K1Z9</accession>
<evidence type="ECO:0000256" key="5">
    <source>
        <dbReference type="SAM" id="MobiDB-lite"/>
    </source>
</evidence>
<dbReference type="InterPro" id="IPR051639">
    <property type="entry name" value="BCD1"/>
</dbReference>
<evidence type="ECO:0000256" key="4">
    <source>
        <dbReference type="PROSITE-ProRule" id="PRU00453"/>
    </source>
</evidence>
<comment type="caution">
    <text evidence="7">The sequence shown here is derived from an EMBL/GenBank/DDBJ whole genome shotgun (WGS) entry which is preliminary data.</text>
</comment>
<sequence>MPPRCQRRCQVCEKEESKYNCPKCPMLYCSVTCYKTHKESNCGPEVSTSTTKNRDTSSDGSNSRESLEEPKPLRPLTSLKWPYVPEESAYPDPLERDDPKPLQPRHYEAIATSPAIRRVLASYPNLPNILSSIDQLKGSDRDHALQRALGVTTPEIIDHSKAIQVDDDVLAIRALAEAVEAAVRADKRDALGLDWDG</sequence>
<name>A0ABR1K1Z9_9AGAR</name>
<organism evidence="7 8">
    <name type="scientific">Marasmiellus scandens</name>
    <dbReference type="NCBI Taxonomy" id="2682957"/>
    <lineage>
        <taxon>Eukaryota</taxon>
        <taxon>Fungi</taxon>
        <taxon>Dikarya</taxon>
        <taxon>Basidiomycota</taxon>
        <taxon>Agaricomycotina</taxon>
        <taxon>Agaricomycetes</taxon>
        <taxon>Agaricomycetidae</taxon>
        <taxon>Agaricales</taxon>
        <taxon>Marasmiineae</taxon>
        <taxon>Omphalotaceae</taxon>
        <taxon>Marasmiellus</taxon>
    </lineage>
</organism>
<feature type="domain" description="HIT-type" evidence="6">
    <location>
        <begin position="9"/>
        <end position="42"/>
    </location>
</feature>
<keyword evidence="8" id="KW-1185">Reference proteome</keyword>
<reference evidence="7 8" key="1">
    <citation type="submission" date="2024-01" db="EMBL/GenBank/DDBJ databases">
        <title>A draft genome for the cacao thread blight pathogen Marasmiellus scandens.</title>
        <authorList>
            <person name="Baruah I.K."/>
            <person name="Leung J."/>
            <person name="Bukari Y."/>
            <person name="Amoako-Attah I."/>
            <person name="Meinhardt L.W."/>
            <person name="Bailey B.A."/>
            <person name="Cohen S.P."/>
        </authorList>
    </citation>
    <scope>NUCLEOTIDE SEQUENCE [LARGE SCALE GENOMIC DNA]</scope>
    <source>
        <strain evidence="7 8">GH-19</strain>
    </source>
</reference>
<dbReference type="PANTHER" id="PTHR13483">
    <property type="entry name" value="BOX C_D SNORNA PROTEIN 1-RELATED"/>
    <property type="match status" value="1"/>
</dbReference>